<feature type="domain" description="Chorismate-utilising enzyme C-terminal" evidence="1">
    <location>
        <begin position="91"/>
        <end position="337"/>
    </location>
</feature>
<reference evidence="3" key="1">
    <citation type="submission" date="2017-02" db="EMBL/GenBank/DDBJ databases">
        <authorList>
            <person name="Varghese N."/>
            <person name="Submissions S."/>
        </authorList>
    </citation>
    <scope>NUCLEOTIDE SEQUENCE [LARGE SCALE GENOMIC DNA]</scope>
    <source>
        <strain evidence="3">ATCC 51356</strain>
    </source>
</reference>
<dbReference type="NCBIfam" id="NF005486">
    <property type="entry name" value="PRK07093.1"/>
    <property type="match status" value="1"/>
</dbReference>
<dbReference type="PRINTS" id="PR00095">
    <property type="entry name" value="ANTSNTHASEI"/>
</dbReference>
<dbReference type="PANTHER" id="PTHR11236:SF50">
    <property type="entry name" value="AMINODEOXYCHORISMATE SYNTHASE COMPONENT 1"/>
    <property type="match status" value="1"/>
</dbReference>
<protein>
    <submittedName>
        <fullName evidence="2">Para-aminobenzoate synthetase component 1</fullName>
    </submittedName>
</protein>
<dbReference type="InterPro" id="IPR015890">
    <property type="entry name" value="Chorismate_C"/>
</dbReference>
<dbReference type="RefSeq" id="WP_260398690.1">
    <property type="nucleotide sequence ID" value="NZ_FUXE01000007.1"/>
</dbReference>
<dbReference type="Proteomes" id="UP000190121">
    <property type="component" value="Unassembled WGS sequence"/>
</dbReference>
<dbReference type="STRING" id="29524.SAMN02745171_00817"/>
<dbReference type="GO" id="GO:0000162">
    <property type="term" value="P:L-tryptophan biosynthetic process"/>
    <property type="evidence" value="ECO:0007669"/>
    <property type="project" value="TreeGrafter"/>
</dbReference>
<evidence type="ECO:0000313" key="3">
    <source>
        <dbReference type="Proteomes" id="UP000190121"/>
    </source>
</evidence>
<organism evidence="2 3">
    <name type="scientific">Porphyromonas circumdentaria</name>
    <dbReference type="NCBI Taxonomy" id="29524"/>
    <lineage>
        <taxon>Bacteria</taxon>
        <taxon>Pseudomonadati</taxon>
        <taxon>Bacteroidota</taxon>
        <taxon>Bacteroidia</taxon>
        <taxon>Bacteroidales</taxon>
        <taxon>Porphyromonadaceae</taxon>
        <taxon>Porphyromonas</taxon>
    </lineage>
</organism>
<dbReference type="EMBL" id="FUXE01000007">
    <property type="protein sequence ID" value="SJZ67744.1"/>
    <property type="molecule type" value="Genomic_DNA"/>
</dbReference>
<dbReference type="InterPro" id="IPR005801">
    <property type="entry name" value="ADC_synthase"/>
</dbReference>
<gene>
    <name evidence="2" type="ORF">SAMN02745171_00817</name>
</gene>
<keyword evidence="3" id="KW-1185">Reference proteome</keyword>
<evidence type="ECO:0000313" key="2">
    <source>
        <dbReference type="EMBL" id="SJZ67744.1"/>
    </source>
</evidence>
<name>A0A1T4MLU0_9PORP</name>
<dbReference type="GO" id="GO:0046820">
    <property type="term" value="F:4-amino-4-deoxychorismate synthase activity"/>
    <property type="evidence" value="ECO:0007669"/>
    <property type="project" value="TreeGrafter"/>
</dbReference>
<dbReference type="PANTHER" id="PTHR11236">
    <property type="entry name" value="AMINOBENZOATE/ANTHRANILATE SYNTHASE"/>
    <property type="match status" value="1"/>
</dbReference>
<evidence type="ECO:0000259" key="1">
    <source>
        <dbReference type="Pfam" id="PF00425"/>
    </source>
</evidence>
<dbReference type="SUPFAM" id="SSF56322">
    <property type="entry name" value="ADC synthase"/>
    <property type="match status" value="1"/>
</dbReference>
<proteinExistence type="predicted"/>
<accession>A0A1T4MLU0</accession>
<dbReference type="AlphaFoldDB" id="A0A1T4MLU0"/>
<dbReference type="Gene3D" id="3.60.120.10">
    <property type="entry name" value="Anthranilate synthase"/>
    <property type="match status" value="1"/>
</dbReference>
<dbReference type="InterPro" id="IPR019999">
    <property type="entry name" value="Anth_synth_I-like"/>
</dbReference>
<sequence length="343" mass="38699">MRQDIMEKVHPSEEVRGVFNKMNRLGALGTPFLFAVDYALQKGFIITHPTEQREIHFQVGAISNGLPPLGNEEKNLPPQEELLHVSPITFNDYLFKYHRIEQALQRGDSFLANLTIKTPISTPLSLEQIYTRASAPYKLLVPNSFLSFSPERFVSITHGGKRIETCPMKGTIDASLPNAEELIRNDYKETAEHYTIVDLMRNDLARVGRNVRVEEFRYIDRVPTLRGELLQVSSRIVADFEEEAFSRLGDIFHALLPAGSISGAPKQATLKAIHEAEGESRGYYTGVFGYFDGSSLDSGVLIRFIECDEEGETFFRSGGGITINSQPEEEYEEVIQKIYLPFT</sequence>
<dbReference type="Pfam" id="PF00425">
    <property type="entry name" value="Chorismate_bind"/>
    <property type="match status" value="1"/>
</dbReference>